<proteinExistence type="predicted"/>
<gene>
    <name evidence="1" type="ORF">SARC_09509</name>
</gene>
<dbReference type="Pfam" id="PF16053">
    <property type="entry name" value="MRP-S34"/>
    <property type="match status" value="1"/>
</dbReference>
<dbReference type="InterPro" id="IPR032053">
    <property type="entry name" value="Ribosomal_mS34"/>
</dbReference>
<dbReference type="Proteomes" id="UP000054560">
    <property type="component" value="Unassembled WGS sequence"/>
</dbReference>
<evidence type="ECO:0000313" key="2">
    <source>
        <dbReference type="Proteomes" id="UP000054560"/>
    </source>
</evidence>
<name>A0A0L0FMQ5_9EUKA</name>
<dbReference type="GeneID" id="25910013"/>
<dbReference type="RefSeq" id="XP_014151946.1">
    <property type="nucleotide sequence ID" value="XM_014296471.1"/>
</dbReference>
<protein>
    <submittedName>
        <fullName evidence="1">Uncharacterized protein</fullName>
    </submittedName>
</protein>
<dbReference type="GO" id="GO:0003735">
    <property type="term" value="F:structural constituent of ribosome"/>
    <property type="evidence" value="ECO:0007669"/>
    <property type="project" value="InterPro"/>
</dbReference>
<accession>A0A0L0FMQ5</accession>
<evidence type="ECO:0000313" key="1">
    <source>
        <dbReference type="EMBL" id="KNC78044.1"/>
    </source>
</evidence>
<dbReference type="GO" id="GO:0005739">
    <property type="term" value="C:mitochondrion"/>
    <property type="evidence" value="ECO:0007669"/>
    <property type="project" value="InterPro"/>
</dbReference>
<keyword evidence="2" id="KW-1185">Reference proteome</keyword>
<reference evidence="1 2" key="1">
    <citation type="submission" date="2011-02" db="EMBL/GenBank/DDBJ databases">
        <title>The Genome Sequence of Sphaeroforma arctica JP610.</title>
        <authorList>
            <consortium name="The Broad Institute Genome Sequencing Platform"/>
            <person name="Russ C."/>
            <person name="Cuomo C."/>
            <person name="Young S.K."/>
            <person name="Zeng Q."/>
            <person name="Gargeya S."/>
            <person name="Alvarado L."/>
            <person name="Berlin A."/>
            <person name="Chapman S.B."/>
            <person name="Chen Z."/>
            <person name="Freedman E."/>
            <person name="Gellesch M."/>
            <person name="Goldberg J."/>
            <person name="Griggs A."/>
            <person name="Gujja S."/>
            <person name="Heilman E."/>
            <person name="Heiman D."/>
            <person name="Howarth C."/>
            <person name="Mehta T."/>
            <person name="Neiman D."/>
            <person name="Pearson M."/>
            <person name="Roberts A."/>
            <person name="Saif S."/>
            <person name="Shea T."/>
            <person name="Shenoy N."/>
            <person name="Sisk P."/>
            <person name="Stolte C."/>
            <person name="Sykes S."/>
            <person name="White J."/>
            <person name="Yandava C."/>
            <person name="Burger G."/>
            <person name="Gray M.W."/>
            <person name="Holland P.W.H."/>
            <person name="King N."/>
            <person name="Lang F.B.F."/>
            <person name="Roger A.J."/>
            <person name="Ruiz-Trillo I."/>
            <person name="Haas B."/>
            <person name="Nusbaum C."/>
            <person name="Birren B."/>
        </authorList>
    </citation>
    <scope>NUCLEOTIDE SEQUENCE [LARGE SCALE GENOMIC DNA]</scope>
    <source>
        <strain evidence="1 2">JP610</strain>
    </source>
</reference>
<organism evidence="1 2">
    <name type="scientific">Sphaeroforma arctica JP610</name>
    <dbReference type="NCBI Taxonomy" id="667725"/>
    <lineage>
        <taxon>Eukaryota</taxon>
        <taxon>Ichthyosporea</taxon>
        <taxon>Ichthyophonida</taxon>
        <taxon>Sphaeroforma</taxon>
    </lineage>
</organism>
<dbReference type="EMBL" id="KQ242570">
    <property type="protein sequence ID" value="KNC78044.1"/>
    <property type="molecule type" value="Genomic_DNA"/>
</dbReference>
<dbReference type="AlphaFoldDB" id="A0A0L0FMQ5"/>
<sequence>MFRASLTIRRALCSATSQASHTPLSSAAQKLSLYPEGYVPPKEAYLNSLQTAKAGEADRRGFLNLTTQQRDVLRCLTETPTGQQYIADNVVFHFPKKARHCLTGKNLWDLIGNKKNLGVGDLVCSRRMFEMFQGSQYYIIKGVKPKGDMKGGKIFAALVKEGTESKSQPIRGALKKKWKLLEEANAQ</sequence>